<accession>A0AAD4NB49</accession>
<keyword evidence="5" id="KW-0812">Transmembrane</keyword>
<name>A0AAD4NB49_9BILA</name>
<keyword evidence="1" id="KW-0433">Leucine-rich repeat</keyword>
<dbReference type="PANTHER" id="PTHR45712:SF22">
    <property type="entry name" value="INSULIN-LIKE GROWTH FACTOR-BINDING PROTEIN COMPLEX ACID LABILE SUBUNIT"/>
    <property type="match status" value="1"/>
</dbReference>
<evidence type="ECO:0000256" key="1">
    <source>
        <dbReference type="ARBA" id="ARBA00022614"/>
    </source>
</evidence>
<sequence>MFEQPIEAGPDGTCLIASSSFGASGIGSLLTSLLPPLCRPSIILWAINIKYIGLLCIQLCTDPFNIIHFDYCVVDIVHCDNKYLTRIEMKSRLHQYSHSSTTRMYLLSILLLFYTLFPGINGLCQPGCECRDEERRVDCRNITDIPILLHPMLTQLFIRDSPMLRLDPVFIGLYQELEILDLSNNSIAAIPSGFFSGLKKLKELKLGQNRLKVLDERIFGINDLQDNNGLQAHLERLDLSNNHIERIVPNVFASSSFDSLALLNLSANQLHFVLPVAFSGLSQSLRILDLSRNRFSRLQSGFFNETSSLTELNLSGNILSELPASLFSTQRHLRKLDVSSNLIAAVNPRAFSGLYSLRSLNLAHNLLSSIGQSDSTEDDNASKEDSGESSIGGRLSSHNWEYLPELEVIDVSSNPLKTLKGDSFRGLYSLRELIMEDMPQLRAVETDALAGVVSLEKLRMSSCPMLTHIDRYVFGKASYSLTSTSGSPQKLKLLDLSHNQLSVLYADMLDWKALKWVNLAGNRWNCDCDLLDFLPAVLRNVNGAGSGAAYCAEPDHLLNAKIVDIEKSASCTPISQPFMTLIMLVSLLTTLTLIALLILLCCCRTRDKKSLLIPKCCSPASTSNGSNNHSRVPLYATGSSFTESLIYEKGYPTVKTEPLMPTFVGHRGESQLINSTFNNANTANSNLNMNEPLSRSQYAQRTKDTDDTGSGYYYSILPVQNMLEDPTTLRHPISRTMSQNYAFHSDMIGHPPSLPSDIHPTCPIAKPPYLLHNRSMQALNQAVSMHGRGATRTRPPSFTAPPPPTLPPSEERKAFSVIRSDSRMKNFPHHPYRSTEVL</sequence>
<feature type="compositionally biased region" description="Basic and acidic residues" evidence="4">
    <location>
        <begin position="809"/>
        <end position="824"/>
    </location>
</feature>
<dbReference type="SMART" id="SM00364">
    <property type="entry name" value="LRR_BAC"/>
    <property type="match status" value="5"/>
</dbReference>
<dbReference type="Gene3D" id="3.80.10.10">
    <property type="entry name" value="Ribonuclease Inhibitor"/>
    <property type="match status" value="3"/>
</dbReference>
<dbReference type="AlphaFoldDB" id="A0AAD4NB49"/>
<keyword evidence="8" id="KW-1185">Reference proteome</keyword>
<evidence type="ECO:0000256" key="2">
    <source>
        <dbReference type="ARBA" id="ARBA00022729"/>
    </source>
</evidence>
<evidence type="ECO:0000259" key="6">
    <source>
        <dbReference type="SMART" id="SM00082"/>
    </source>
</evidence>
<feature type="region of interest" description="Disordered" evidence="4">
    <location>
        <begin position="371"/>
        <end position="393"/>
    </location>
</feature>
<dbReference type="InterPro" id="IPR050333">
    <property type="entry name" value="SLRP"/>
</dbReference>
<dbReference type="SUPFAM" id="SSF52058">
    <property type="entry name" value="L domain-like"/>
    <property type="match status" value="1"/>
</dbReference>
<evidence type="ECO:0000256" key="4">
    <source>
        <dbReference type="SAM" id="MobiDB-lite"/>
    </source>
</evidence>
<proteinExistence type="predicted"/>
<organism evidence="7 8">
    <name type="scientific">Ditylenchus destructor</name>
    <dbReference type="NCBI Taxonomy" id="166010"/>
    <lineage>
        <taxon>Eukaryota</taxon>
        <taxon>Metazoa</taxon>
        <taxon>Ecdysozoa</taxon>
        <taxon>Nematoda</taxon>
        <taxon>Chromadorea</taxon>
        <taxon>Rhabditida</taxon>
        <taxon>Tylenchina</taxon>
        <taxon>Tylenchomorpha</taxon>
        <taxon>Sphaerularioidea</taxon>
        <taxon>Anguinidae</taxon>
        <taxon>Anguininae</taxon>
        <taxon>Ditylenchus</taxon>
    </lineage>
</organism>
<dbReference type="SMART" id="SM00082">
    <property type="entry name" value="LRRCT"/>
    <property type="match status" value="1"/>
</dbReference>
<dbReference type="PROSITE" id="PS51450">
    <property type="entry name" value="LRR"/>
    <property type="match status" value="4"/>
</dbReference>
<dbReference type="InterPro" id="IPR000483">
    <property type="entry name" value="Cys-rich_flank_reg_C"/>
</dbReference>
<dbReference type="InterPro" id="IPR001611">
    <property type="entry name" value="Leu-rich_rpt"/>
</dbReference>
<keyword evidence="5" id="KW-1133">Transmembrane helix</keyword>
<feature type="region of interest" description="Disordered" evidence="4">
    <location>
        <begin position="788"/>
        <end position="838"/>
    </location>
</feature>
<keyword evidence="3" id="KW-0677">Repeat</keyword>
<dbReference type="InterPro" id="IPR003591">
    <property type="entry name" value="Leu-rich_rpt_typical-subtyp"/>
</dbReference>
<gene>
    <name evidence="7" type="ORF">DdX_04454</name>
</gene>
<feature type="transmembrane region" description="Helical" evidence="5">
    <location>
        <begin position="578"/>
        <end position="602"/>
    </location>
</feature>
<keyword evidence="5" id="KW-0472">Membrane</keyword>
<evidence type="ECO:0000313" key="8">
    <source>
        <dbReference type="Proteomes" id="UP001201812"/>
    </source>
</evidence>
<dbReference type="Proteomes" id="UP001201812">
    <property type="component" value="Unassembled WGS sequence"/>
</dbReference>
<evidence type="ECO:0000313" key="7">
    <source>
        <dbReference type="EMBL" id="KAI1722148.1"/>
    </source>
</evidence>
<dbReference type="EMBL" id="JAKKPZ010000004">
    <property type="protein sequence ID" value="KAI1722148.1"/>
    <property type="molecule type" value="Genomic_DNA"/>
</dbReference>
<evidence type="ECO:0000256" key="3">
    <source>
        <dbReference type="ARBA" id="ARBA00022737"/>
    </source>
</evidence>
<dbReference type="Pfam" id="PF13855">
    <property type="entry name" value="LRR_8"/>
    <property type="match status" value="4"/>
</dbReference>
<dbReference type="InterPro" id="IPR032675">
    <property type="entry name" value="LRR_dom_sf"/>
</dbReference>
<keyword evidence="2" id="KW-0732">Signal</keyword>
<dbReference type="Pfam" id="PF00560">
    <property type="entry name" value="LRR_1"/>
    <property type="match status" value="1"/>
</dbReference>
<protein>
    <submittedName>
        <fullName evidence="7">Leucine rich repeat domain-containing protein</fullName>
    </submittedName>
</protein>
<evidence type="ECO:0000256" key="5">
    <source>
        <dbReference type="SAM" id="Phobius"/>
    </source>
</evidence>
<feature type="compositionally biased region" description="Pro residues" evidence="4">
    <location>
        <begin position="798"/>
        <end position="807"/>
    </location>
</feature>
<reference evidence="7" key="1">
    <citation type="submission" date="2022-01" db="EMBL/GenBank/DDBJ databases">
        <title>Genome Sequence Resource for Two Populations of Ditylenchus destructor, the Migratory Endoparasitic Phytonematode.</title>
        <authorList>
            <person name="Zhang H."/>
            <person name="Lin R."/>
            <person name="Xie B."/>
        </authorList>
    </citation>
    <scope>NUCLEOTIDE SEQUENCE</scope>
    <source>
        <strain evidence="7">BazhouSP</strain>
    </source>
</reference>
<comment type="caution">
    <text evidence="7">The sequence shown here is derived from an EMBL/GenBank/DDBJ whole genome shotgun (WGS) entry which is preliminary data.</text>
</comment>
<dbReference type="PANTHER" id="PTHR45712">
    <property type="entry name" value="AGAP008170-PA"/>
    <property type="match status" value="1"/>
</dbReference>
<dbReference type="SMART" id="SM00369">
    <property type="entry name" value="LRR_TYP"/>
    <property type="match status" value="10"/>
</dbReference>
<feature type="domain" description="LRRCT" evidence="6">
    <location>
        <begin position="522"/>
        <end position="572"/>
    </location>
</feature>